<feature type="compositionally biased region" description="Low complexity" evidence="1">
    <location>
        <begin position="151"/>
        <end position="161"/>
    </location>
</feature>
<organism evidence="3 4">
    <name type="scientific">Protopolystoma xenopodis</name>
    <dbReference type="NCBI Taxonomy" id="117903"/>
    <lineage>
        <taxon>Eukaryota</taxon>
        <taxon>Metazoa</taxon>
        <taxon>Spiralia</taxon>
        <taxon>Lophotrochozoa</taxon>
        <taxon>Platyhelminthes</taxon>
        <taxon>Monogenea</taxon>
        <taxon>Polyopisthocotylea</taxon>
        <taxon>Polystomatidea</taxon>
        <taxon>Polystomatidae</taxon>
        <taxon>Protopolystoma</taxon>
    </lineage>
</organism>
<dbReference type="Proteomes" id="UP000784294">
    <property type="component" value="Unassembled WGS sequence"/>
</dbReference>
<evidence type="ECO:0000256" key="1">
    <source>
        <dbReference type="SAM" id="MobiDB-lite"/>
    </source>
</evidence>
<evidence type="ECO:0000313" key="3">
    <source>
        <dbReference type="EMBL" id="VEL25831.1"/>
    </source>
</evidence>
<feature type="region of interest" description="Disordered" evidence="1">
    <location>
        <begin position="31"/>
        <end position="68"/>
    </location>
</feature>
<dbReference type="EMBL" id="CAAALY010076491">
    <property type="protein sequence ID" value="VEL25831.1"/>
    <property type="molecule type" value="Genomic_DNA"/>
</dbReference>
<evidence type="ECO:0000256" key="2">
    <source>
        <dbReference type="SAM" id="SignalP"/>
    </source>
</evidence>
<reference evidence="3" key="1">
    <citation type="submission" date="2018-11" db="EMBL/GenBank/DDBJ databases">
        <authorList>
            <consortium name="Pathogen Informatics"/>
        </authorList>
    </citation>
    <scope>NUCLEOTIDE SEQUENCE</scope>
</reference>
<sequence length="280" mass="30156">MSHCAAVLICISEVSGVRTILSDLINGMSSTGPLGPTQAGTTGKVSKSQQHQQQSSLTPHPPQIPQPSTHLVFGTIGYKLASVRLLSAYLMLANEHRLAHVAAISGTGINANGEGSGILATDVNIAGAEVGGKDKAQKSPKAKKKSTVVMTTAGTRSTDSTTDSEDEDDATSSVYSDSETDESDEEDDEDDEESDILTESDEDDLDLEDEAEEAFEVIARVLPEFYPLLTRNLCRLLAVNDKFILHNVWQCLECLFSVSLVFHFPYIPHSILFTDPISLS</sequence>
<feature type="region of interest" description="Disordered" evidence="1">
    <location>
        <begin position="131"/>
        <end position="206"/>
    </location>
</feature>
<feature type="compositionally biased region" description="Low complexity" evidence="1">
    <location>
        <begin position="46"/>
        <end position="56"/>
    </location>
</feature>
<feature type="chain" id="PRO_5019262159" evidence="2">
    <location>
        <begin position="17"/>
        <end position="280"/>
    </location>
</feature>
<feature type="compositionally biased region" description="Acidic residues" evidence="1">
    <location>
        <begin position="178"/>
        <end position="206"/>
    </location>
</feature>
<evidence type="ECO:0000313" key="4">
    <source>
        <dbReference type="Proteomes" id="UP000784294"/>
    </source>
</evidence>
<gene>
    <name evidence="3" type="ORF">PXEA_LOCUS19271</name>
</gene>
<feature type="signal peptide" evidence="2">
    <location>
        <begin position="1"/>
        <end position="16"/>
    </location>
</feature>
<keyword evidence="2" id="KW-0732">Signal</keyword>
<comment type="caution">
    <text evidence="3">The sequence shown here is derived from an EMBL/GenBank/DDBJ whole genome shotgun (WGS) entry which is preliminary data.</text>
</comment>
<keyword evidence="4" id="KW-1185">Reference proteome</keyword>
<protein>
    <submittedName>
        <fullName evidence="3">Uncharacterized protein</fullName>
    </submittedName>
</protein>
<name>A0A448X1R5_9PLAT</name>
<accession>A0A448X1R5</accession>
<feature type="compositionally biased region" description="Polar residues" evidence="1">
    <location>
        <begin position="31"/>
        <end position="45"/>
    </location>
</feature>
<proteinExistence type="predicted"/>
<dbReference type="AlphaFoldDB" id="A0A448X1R5"/>